<dbReference type="PANTHER" id="PTHR30204:SF85">
    <property type="entry name" value="MULTIDRUG-EFFLUX TRANSPORTER 2 REGULATOR"/>
    <property type="match status" value="1"/>
</dbReference>
<comment type="caution">
    <text evidence="3">The sequence shown here is derived from an EMBL/GenBank/DDBJ whole genome shotgun (WGS) entry which is preliminary data.</text>
</comment>
<dbReference type="Proteomes" id="UP000767291">
    <property type="component" value="Unassembled WGS sequence"/>
</dbReference>
<dbReference type="SMART" id="SM00422">
    <property type="entry name" value="HTH_MERR"/>
    <property type="match status" value="1"/>
</dbReference>
<evidence type="ECO:0000256" key="1">
    <source>
        <dbReference type="ARBA" id="ARBA00023125"/>
    </source>
</evidence>
<name>A0ABS4EDG9_9FIRM</name>
<dbReference type="PANTHER" id="PTHR30204">
    <property type="entry name" value="REDOX-CYCLING DRUG-SENSING TRANSCRIPTIONAL ACTIVATOR SOXR"/>
    <property type="match status" value="1"/>
</dbReference>
<evidence type="ECO:0000313" key="3">
    <source>
        <dbReference type="EMBL" id="MBP1855977.1"/>
    </source>
</evidence>
<dbReference type="PROSITE" id="PS00552">
    <property type="entry name" value="HTH_MERR_1"/>
    <property type="match status" value="1"/>
</dbReference>
<dbReference type="RefSeq" id="WP_209457361.1">
    <property type="nucleotide sequence ID" value="NZ_BAAACS010000016.1"/>
</dbReference>
<dbReference type="GO" id="GO:0003677">
    <property type="term" value="F:DNA binding"/>
    <property type="evidence" value="ECO:0007669"/>
    <property type="project" value="UniProtKB-KW"/>
</dbReference>
<dbReference type="PROSITE" id="PS50937">
    <property type="entry name" value="HTH_MERR_2"/>
    <property type="match status" value="1"/>
</dbReference>
<protein>
    <submittedName>
        <fullName evidence="3">DNA-binding transcriptional MerR regulator</fullName>
    </submittedName>
</protein>
<proteinExistence type="predicted"/>
<dbReference type="InterPro" id="IPR009061">
    <property type="entry name" value="DNA-bd_dom_put_sf"/>
</dbReference>
<dbReference type="SUPFAM" id="SSF55136">
    <property type="entry name" value="Probable bacterial effector-binding domain"/>
    <property type="match status" value="1"/>
</dbReference>
<dbReference type="SUPFAM" id="SSF46955">
    <property type="entry name" value="Putative DNA-binding domain"/>
    <property type="match status" value="1"/>
</dbReference>
<feature type="domain" description="HTH merR-type" evidence="2">
    <location>
        <begin position="8"/>
        <end position="77"/>
    </location>
</feature>
<evidence type="ECO:0000313" key="4">
    <source>
        <dbReference type="Proteomes" id="UP000767291"/>
    </source>
</evidence>
<evidence type="ECO:0000259" key="2">
    <source>
        <dbReference type="PROSITE" id="PS50937"/>
    </source>
</evidence>
<dbReference type="InterPro" id="IPR011256">
    <property type="entry name" value="Reg_factor_effector_dom_sf"/>
</dbReference>
<organism evidence="3 4">
    <name type="scientific">Metaclostridioides mangenotii</name>
    <dbReference type="NCBI Taxonomy" id="1540"/>
    <lineage>
        <taxon>Bacteria</taxon>
        <taxon>Bacillati</taxon>
        <taxon>Bacillota</taxon>
        <taxon>Clostridia</taxon>
        <taxon>Peptostreptococcales</taxon>
        <taxon>Peptostreptococcaceae</taxon>
        <taxon>Metaclostridioides</taxon>
    </lineage>
</organism>
<dbReference type="EMBL" id="JAGGJX010000006">
    <property type="protein sequence ID" value="MBP1855977.1"/>
    <property type="molecule type" value="Genomic_DNA"/>
</dbReference>
<keyword evidence="4" id="KW-1185">Reference proteome</keyword>
<dbReference type="InterPro" id="IPR000551">
    <property type="entry name" value="MerR-type_HTH_dom"/>
</dbReference>
<accession>A0ABS4EDG9</accession>
<keyword evidence="1 3" id="KW-0238">DNA-binding</keyword>
<dbReference type="CDD" id="cd04782">
    <property type="entry name" value="HTH_BltR"/>
    <property type="match status" value="1"/>
</dbReference>
<dbReference type="Pfam" id="PF13411">
    <property type="entry name" value="MerR_1"/>
    <property type="match status" value="1"/>
</dbReference>
<sequence>MKFNPQTHFTSGEFSILCGVSKHTLFHYDEIGVFSPDVVDSNGYRYYSVVQIEVFQVIKLLKNLGMPLKEIKAYLDSRSPENLIEVLKEKEVEIDNKIIQLQSIKDIVRDKINLTQKALDLEGRYLNTVENYIEIVEIDEEYLMLTELLGGQELKKISTSLSAHIKNCDKYDIRRPYSIGEIFTRESIENEKFYNYKYFYTKLKQGENIKGAYKKQSGSYLIAYHSDGFENSINTYKSLISYADKNKLCLDEYFFEDILLDELSIKNYDEYFLQISIRIKNR</sequence>
<gene>
    <name evidence="3" type="ORF">J2Z43_002379</name>
</gene>
<dbReference type="Gene3D" id="1.10.1660.10">
    <property type="match status" value="1"/>
</dbReference>
<dbReference type="Gene3D" id="3.20.80.10">
    <property type="entry name" value="Regulatory factor, effector binding domain"/>
    <property type="match status" value="1"/>
</dbReference>
<reference evidence="3 4" key="1">
    <citation type="submission" date="2021-03" db="EMBL/GenBank/DDBJ databases">
        <title>Genomic Encyclopedia of Type Strains, Phase IV (KMG-IV): sequencing the most valuable type-strain genomes for metagenomic binning, comparative biology and taxonomic classification.</title>
        <authorList>
            <person name="Goeker M."/>
        </authorList>
    </citation>
    <scope>NUCLEOTIDE SEQUENCE [LARGE SCALE GENOMIC DNA]</scope>
    <source>
        <strain evidence="3 4">DSM 1289</strain>
    </source>
</reference>
<dbReference type="InterPro" id="IPR047057">
    <property type="entry name" value="MerR_fam"/>
</dbReference>